<keyword evidence="5" id="KW-0966">Cell projection</keyword>
<organism evidence="5 8">
    <name type="scientific">Clostridium botulinum</name>
    <dbReference type="NCBI Taxonomy" id="1491"/>
    <lineage>
        <taxon>Bacteria</taxon>
        <taxon>Bacillati</taxon>
        <taxon>Bacillota</taxon>
        <taxon>Clostridia</taxon>
        <taxon>Eubacteriales</taxon>
        <taxon>Clostridiaceae</taxon>
        <taxon>Clostridium</taxon>
    </lineage>
</organism>
<dbReference type="AlphaFoldDB" id="A0A0C2N7M6"/>
<evidence type="ECO:0000256" key="2">
    <source>
        <dbReference type="ARBA" id="ARBA00022795"/>
    </source>
</evidence>
<evidence type="ECO:0000313" key="9">
    <source>
        <dbReference type="Proteomes" id="UP000473681"/>
    </source>
</evidence>
<feature type="region of interest" description="Disordered" evidence="4">
    <location>
        <begin position="241"/>
        <end position="307"/>
    </location>
</feature>
<reference evidence="5 8" key="1">
    <citation type="submission" date="2019-02" db="EMBL/GenBank/DDBJ databases">
        <title>Genome sequencing of Clostridium botulinum clinical isolates.</title>
        <authorList>
            <person name="Brunt J."/>
            <person name="Van Vliet A.H.M."/>
            <person name="Stringer S.C."/>
            <person name="Grant K.A."/>
            <person name="Carter A.C."/>
            <person name="Peck M.W."/>
        </authorList>
    </citation>
    <scope>NUCLEOTIDE SEQUENCE [LARGE SCALE GENOMIC DNA]</scope>
    <source>
        <strain evidence="5 8">H113700579</strain>
    </source>
</reference>
<keyword evidence="2 3" id="KW-1005">Bacterial flagellum biogenesis</keyword>
<dbReference type="Proteomes" id="UP000472355">
    <property type="component" value="Unassembled WGS sequence"/>
</dbReference>
<comment type="caution">
    <text evidence="5">The sequence shown here is derived from an EMBL/GenBank/DDBJ whole genome shotgun (WGS) entry which is preliminary data.</text>
</comment>
<dbReference type="Pfam" id="PF03963">
    <property type="entry name" value="FlgD"/>
    <property type="match status" value="1"/>
</dbReference>
<dbReference type="EMBL" id="SGKU01000006">
    <property type="protein sequence ID" value="NFA41641.1"/>
    <property type="molecule type" value="Genomic_DNA"/>
</dbReference>
<name>A0A0C2N7M6_CLOBO</name>
<dbReference type="InterPro" id="IPR005648">
    <property type="entry name" value="FlgD"/>
</dbReference>
<dbReference type="EMBL" id="SWVK01000016">
    <property type="protein sequence ID" value="NFN35811.1"/>
    <property type="molecule type" value="Genomic_DNA"/>
</dbReference>
<evidence type="ECO:0000313" key="10">
    <source>
        <dbReference type="Proteomes" id="UP000476820"/>
    </source>
</evidence>
<evidence type="ECO:0000313" key="6">
    <source>
        <dbReference type="EMBL" id="NFF88527.1"/>
    </source>
</evidence>
<dbReference type="RefSeq" id="WP_012449833.1">
    <property type="nucleotide sequence ID" value="NZ_CP010520.1"/>
</dbReference>
<evidence type="ECO:0000313" key="5">
    <source>
        <dbReference type="EMBL" id="NFA41641.1"/>
    </source>
</evidence>
<keyword evidence="5" id="KW-0969">Cilium</keyword>
<evidence type="ECO:0000256" key="4">
    <source>
        <dbReference type="SAM" id="MobiDB-lite"/>
    </source>
</evidence>
<evidence type="ECO:0000313" key="8">
    <source>
        <dbReference type="Proteomes" id="UP000472355"/>
    </source>
</evidence>
<gene>
    <name evidence="5" type="ORF">EXM65_03340</name>
    <name evidence="6" type="ORF">FC774_11685</name>
    <name evidence="7" type="ORF">FDB51_11900</name>
</gene>
<feature type="compositionally biased region" description="Basic and acidic residues" evidence="4">
    <location>
        <begin position="250"/>
        <end position="290"/>
    </location>
</feature>
<sequence>MTFSMSDVNAALGKTDANNAVNNKNKSTQGKMTTDRGTPISKSGQEFDKNSFLKLLSAQLSNLDPTSDQDSTAYVTQMAQFAAMEQMYNLNDTMSTFAHQQLVGKGATMDLINADGEYYTGIIRGVSKDNYGTYVSMEVYENGKNIYKVFDVKNIQTILDIPEQNGNISVNSDFLAASALKDKKVVISTYDKDGKNIITKGTVKSAFIDMGVVKIRVETDKLDEDGKPIIEDHEYSNIIKAGDLTDEDMDVKPEEPEKPEEKPEDKPEEDSKVEGTDKVDSENPKDEEKVSQVLGMVDNKDKAGYKEKYADELKKLHKILG</sequence>
<evidence type="ECO:0000313" key="7">
    <source>
        <dbReference type="EMBL" id="NFN35811.1"/>
    </source>
</evidence>
<comment type="similarity">
    <text evidence="1 3">Belongs to the FlgD family.</text>
</comment>
<proteinExistence type="inferred from homology"/>
<evidence type="ECO:0000256" key="3">
    <source>
        <dbReference type="RuleBase" id="RU362076"/>
    </source>
</evidence>
<feature type="region of interest" description="Disordered" evidence="4">
    <location>
        <begin position="16"/>
        <end position="45"/>
    </location>
</feature>
<dbReference type="EMBL" id="SWOV01000032">
    <property type="protein sequence ID" value="NFF88527.1"/>
    <property type="molecule type" value="Genomic_DNA"/>
</dbReference>
<protein>
    <recommendedName>
        <fullName evidence="3">Basal-body rod modification protein FlgD</fullName>
    </recommendedName>
</protein>
<feature type="compositionally biased region" description="Basic and acidic residues" evidence="4">
    <location>
        <begin position="298"/>
        <end position="307"/>
    </location>
</feature>
<evidence type="ECO:0000256" key="1">
    <source>
        <dbReference type="ARBA" id="ARBA00010577"/>
    </source>
</evidence>
<dbReference type="GO" id="GO:0044781">
    <property type="term" value="P:bacterial-type flagellum organization"/>
    <property type="evidence" value="ECO:0007669"/>
    <property type="project" value="UniProtKB-UniRule"/>
</dbReference>
<feature type="compositionally biased region" description="Polar residues" evidence="4">
    <location>
        <begin position="16"/>
        <end position="44"/>
    </location>
</feature>
<dbReference type="Proteomes" id="UP000476820">
    <property type="component" value="Unassembled WGS sequence"/>
</dbReference>
<reference evidence="9 10" key="2">
    <citation type="submission" date="2019-04" db="EMBL/GenBank/DDBJ databases">
        <title>Genome sequencing of Clostridium botulinum Groups I-IV and Clostridium butyricum.</title>
        <authorList>
            <person name="Brunt J."/>
            <person name="Van Vliet A.H.M."/>
            <person name="Stringer S.C."/>
            <person name="Carter A.T."/>
            <person name="Peck M.W."/>
        </authorList>
    </citation>
    <scope>NUCLEOTIDE SEQUENCE [LARGE SCALE GENOMIC DNA]</scope>
    <source>
        <strain evidence="6 10">1605</strain>
        <strain evidence="7 9">CB-K-33E</strain>
    </source>
</reference>
<dbReference type="Proteomes" id="UP000473681">
    <property type="component" value="Unassembled WGS sequence"/>
</dbReference>
<comment type="function">
    <text evidence="3">Required for flagellar hook formation. May act as a scaffolding protein.</text>
</comment>
<keyword evidence="5" id="KW-0282">Flagellum</keyword>
<dbReference type="OrthoDB" id="280334at2"/>
<accession>A0A0C2N7M6</accession>